<feature type="region of interest" description="Disordered" evidence="1">
    <location>
        <begin position="169"/>
        <end position="197"/>
    </location>
</feature>
<organism evidence="2 3">
    <name type="scientific">Meganyctiphanes norvegica</name>
    <name type="common">Northern krill</name>
    <name type="synonym">Thysanopoda norvegica</name>
    <dbReference type="NCBI Taxonomy" id="48144"/>
    <lineage>
        <taxon>Eukaryota</taxon>
        <taxon>Metazoa</taxon>
        <taxon>Ecdysozoa</taxon>
        <taxon>Arthropoda</taxon>
        <taxon>Crustacea</taxon>
        <taxon>Multicrustacea</taxon>
        <taxon>Malacostraca</taxon>
        <taxon>Eumalacostraca</taxon>
        <taxon>Eucarida</taxon>
        <taxon>Euphausiacea</taxon>
        <taxon>Euphausiidae</taxon>
        <taxon>Meganyctiphanes</taxon>
    </lineage>
</organism>
<evidence type="ECO:0000313" key="3">
    <source>
        <dbReference type="Proteomes" id="UP001497623"/>
    </source>
</evidence>
<accession>A0AAV2S0F5</accession>
<feature type="region of interest" description="Disordered" evidence="1">
    <location>
        <begin position="23"/>
        <end position="50"/>
    </location>
</feature>
<proteinExistence type="predicted"/>
<feature type="non-terminal residue" evidence="2">
    <location>
        <position position="197"/>
    </location>
</feature>
<evidence type="ECO:0000256" key="1">
    <source>
        <dbReference type="SAM" id="MobiDB-lite"/>
    </source>
</evidence>
<reference evidence="2 3" key="1">
    <citation type="submission" date="2024-05" db="EMBL/GenBank/DDBJ databases">
        <authorList>
            <person name="Wallberg A."/>
        </authorList>
    </citation>
    <scope>NUCLEOTIDE SEQUENCE [LARGE SCALE GENOMIC DNA]</scope>
</reference>
<keyword evidence="3" id="KW-1185">Reference proteome</keyword>
<dbReference type="AlphaFoldDB" id="A0AAV2S0F5"/>
<gene>
    <name evidence="2" type="ORF">MNOR_LOCUS31670</name>
</gene>
<evidence type="ECO:0000313" key="2">
    <source>
        <dbReference type="EMBL" id="CAL4156111.1"/>
    </source>
</evidence>
<protein>
    <submittedName>
        <fullName evidence="2">Uncharacterized protein</fullName>
    </submittedName>
</protein>
<feature type="compositionally biased region" description="Polar residues" evidence="1">
    <location>
        <begin position="27"/>
        <end position="41"/>
    </location>
</feature>
<dbReference type="Gene3D" id="3.30.70.330">
    <property type="match status" value="1"/>
</dbReference>
<comment type="caution">
    <text evidence="2">The sequence shown here is derived from an EMBL/GenBank/DDBJ whole genome shotgun (WGS) entry which is preliminary data.</text>
</comment>
<sequence length="197" mass="20630">GCCTMHIEDSRLTNLNVKYNNEESRDYTNPNLPRGPSNNDEQGLFPIPEGVLPIIQGGGMPGAGMVGGMSNRGHRGEMSGAGMLGGISNRGPRGDMPGPGMVGGMPNMGHTVEMPGAGMLRGMPNMGSQTVEMPGSGMLRGMPNMGPRGLLNLPDDMNPSPLGGGFMSQPHSRHNTNMSAQMSHGDIMSRFSDQPPG</sequence>
<dbReference type="Proteomes" id="UP001497623">
    <property type="component" value="Unassembled WGS sequence"/>
</dbReference>
<name>A0AAV2S0F5_MEGNR</name>
<dbReference type="EMBL" id="CAXKWB010041317">
    <property type="protein sequence ID" value="CAL4156111.1"/>
    <property type="molecule type" value="Genomic_DNA"/>
</dbReference>
<dbReference type="InterPro" id="IPR012677">
    <property type="entry name" value="Nucleotide-bd_a/b_plait_sf"/>
</dbReference>
<feature type="non-terminal residue" evidence="2">
    <location>
        <position position="1"/>
    </location>
</feature>